<dbReference type="AlphaFoldDB" id="A0A6M3XYK6"/>
<evidence type="ECO:0000313" key="1">
    <source>
        <dbReference type="EMBL" id="QJI02933.1"/>
    </source>
</evidence>
<proteinExistence type="predicted"/>
<organism evidence="1">
    <name type="scientific">viral metagenome</name>
    <dbReference type="NCBI Taxonomy" id="1070528"/>
    <lineage>
        <taxon>unclassified sequences</taxon>
        <taxon>metagenomes</taxon>
        <taxon>organismal metagenomes</taxon>
    </lineage>
</organism>
<sequence>MKAGLMLPRSRIIVPKPPSRIKLDMAFGVGAGTSLFDKSRYRSHGTISGADWATGLHGYCLDFNEAIPDYVSIPAAYTQLNFTSEKFSIVARVKFDKLTSYDYICERGLFNKDGYYFLATPDDAIAIVTNQSTSYQISQTANGSLTVATWHTLGVSRNGASVRLYIDGVDATSVAGTHTDPKTSSRTFNLGVAEDLTSNPLDGKMEFLRVFGGIALSTAEHLAYHRCLT</sequence>
<dbReference type="InterPro" id="IPR013320">
    <property type="entry name" value="ConA-like_dom_sf"/>
</dbReference>
<reference evidence="1" key="1">
    <citation type="submission" date="2020-03" db="EMBL/GenBank/DDBJ databases">
        <title>The deep terrestrial virosphere.</title>
        <authorList>
            <person name="Holmfeldt K."/>
            <person name="Nilsson E."/>
            <person name="Simone D."/>
            <person name="Lopez-Fernandez M."/>
            <person name="Wu X."/>
            <person name="de Brujin I."/>
            <person name="Lundin D."/>
            <person name="Andersson A."/>
            <person name="Bertilsson S."/>
            <person name="Dopson M."/>
        </authorList>
    </citation>
    <scope>NUCLEOTIDE SEQUENCE</scope>
    <source>
        <strain evidence="1">TM448B03892</strain>
    </source>
</reference>
<dbReference type="SUPFAM" id="SSF49899">
    <property type="entry name" value="Concanavalin A-like lectins/glucanases"/>
    <property type="match status" value="1"/>
</dbReference>
<accession>A0A6M3XYK6</accession>
<keyword evidence="1" id="KW-0430">Lectin</keyword>
<dbReference type="GO" id="GO:0030246">
    <property type="term" value="F:carbohydrate binding"/>
    <property type="evidence" value="ECO:0007669"/>
    <property type="project" value="UniProtKB-KW"/>
</dbReference>
<dbReference type="Gene3D" id="2.60.120.200">
    <property type="match status" value="1"/>
</dbReference>
<protein>
    <submittedName>
        <fullName evidence="1">Putative lectin/glucanase superfamily protein</fullName>
    </submittedName>
</protein>
<name>A0A6M3XYK6_9ZZZZ</name>
<dbReference type="Pfam" id="PF13385">
    <property type="entry name" value="Laminin_G_3"/>
    <property type="match status" value="1"/>
</dbReference>
<gene>
    <name evidence="1" type="ORF">TM448B03892_0002</name>
</gene>
<dbReference type="EMBL" id="MT145044">
    <property type="protein sequence ID" value="QJI02933.1"/>
    <property type="molecule type" value="Genomic_DNA"/>
</dbReference>